<dbReference type="Gene3D" id="2.40.50.140">
    <property type="entry name" value="Nucleic acid-binding proteins"/>
    <property type="match status" value="1"/>
</dbReference>
<reference evidence="2 3" key="1">
    <citation type="journal article" date="2023" name="Plants (Basel)">
        <title>Bridging the Gap: Combining Genomics and Transcriptomics Approaches to Understand Stylosanthes scabra, an Orphan Legume from the Brazilian Caatinga.</title>
        <authorList>
            <person name="Ferreira-Neto J.R.C."/>
            <person name="da Silva M.D."/>
            <person name="Binneck E."/>
            <person name="de Melo N.F."/>
            <person name="da Silva R.H."/>
            <person name="de Melo A.L.T.M."/>
            <person name="Pandolfi V."/>
            <person name="Bustamante F.O."/>
            <person name="Brasileiro-Vidal A.C."/>
            <person name="Benko-Iseppon A.M."/>
        </authorList>
    </citation>
    <scope>NUCLEOTIDE SEQUENCE [LARGE SCALE GENOMIC DNA]</scope>
    <source>
        <tissue evidence="2">Leaves</tissue>
    </source>
</reference>
<keyword evidence="3" id="KW-1185">Reference proteome</keyword>
<dbReference type="InterPro" id="IPR013955">
    <property type="entry name" value="Rep_factor-A_C"/>
</dbReference>
<protein>
    <recommendedName>
        <fullName evidence="1">Replication factor A C-terminal domain-containing protein</fullName>
    </recommendedName>
</protein>
<dbReference type="Proteomes" id="UP001341840">
    <property type="component" value="Unassembled WGS sequence"/>
</dbReference>
<gene>
    <name evidence="2" type="ORF">PIB30_066727</name>
</gene>
<proteinExistence type="predicted"/>
<organism evidence="2 3">
    <name type="scientific">Stylosanthes scabra</name>
    <dbReference type="NCBI Taxonomy" id="79078"/>
    <lineage>
        <taxon>Eukaryota</taxon>
        <taxon>Viridiplantae</taxon>
        <taxon>Streptophyta</taxon>
        <taxon>Embryophyta</taxon>
        <taxon>Tracheophyta</taxon>
        <taxon>Spermatophyta</taxon>
        <taxon>Magnoliopsida</taxon>
        <taxon>eudicotyledons</taxon>
        <taxon>Gunneridae</taxon>
        <taxon>Pentapetalae</taxon>
        <taxon>rosids</taxon>
        <taxon>fabids</taxon>
        <taxon>Fabales</taxon>
        <taxon>Fabaceae</taxon>
        <taxon>Papilionoideae</taxon>
        <taxon>50 kb inversion clade</taxon>
        <taxon>dalbergioids sensu lato</taxon>
        <taxon>Dalbergieae</taxon>
        <taxon>Pterocarpus clade</taxon>
        <taxon>Stylosanthes</taxon>
    </lineage>
</organism>
<accession>A0ABU6RMY1</accession>
<dbReference type="InterPro" id="IPR012340">
    <property type="entry name" value="NA-bd_OB-fold"/>
</dbReference>
<evidence type="ECO:0000313" key="2">
    <source>
        <dbReference type="EMBL" id="MED6125234.1"/>
    </source>
</evidence>
<dbReference type="Pfam" id="PF08646">
    <property type="entry name" value="Rep_fac-A_C"/>
    <property type="match status" value="1"/>
</dbReference>
<sequence>MIHSGIRDDSCLVDFMRLLCAKSELREFTKRPKSIKLLDIERDDLSGDGKIWCALWEGFAHQLLEHLAREPASDVSISNTNYASTLYVNGDFAEVKSFRQRLLDLGPTISTNEVDERSTFVTYGTVMEIENASNWWYKAGKKCYRGLEVKDNKFHCSLCNLYFGYYTPRYCIYVRVMDESDSASFILWDKEVEKFLGIPARKLCAMYLSKKCHGNWYLEELSIFRGKSFLFKVTARLDKPNLFQPSVITVGKIFVDECVISTFKSKYGIEEVVDFMGDDNTIIQHNEIETETHVAAPISMGVNESSGDGGVLNRCKNLVVEVNRSDVVPVMEVYSTVAKMWRCMTSLSLNQLVLRISLAIRVFTCLTQIQR</sequence>
<dbReference type="SUPFAM" id="SSF50249">
    <property type="entry name" value="Nucleic acid-binding proteins"/>
    <property type="match status" value="1"/>
</dbReference>
<feature type="domain" description="Replication factor A C-terminal" evidence="1">
    <location>
        <begin position="121"/>
        <end position="239"/>
    </location>
</feature>
<evidence type="ECO:0000259" key="1">
    <source>
        <dbReference type="Pfam" id="PF08646"/>
    </source>
</evidence>
<comment type="caution">
    <text evidence="2">The sequence shown here is derived from an EMBL/GenBank/DDBJ whole genome shotgun (WGS) entry which is preliminary data.</text>
</comment>
<evidence type="ECO:0000313" key="3">
    <source>
        <dbReference type="Proteomes" id="UP001341840"/>
    </source>
</evidence>
<name>A0ABU6RMY1_9FABA</name>
<dbReference type="EMBL" id="JASCZI010030893">
    <property type="protein sequence ID" value="MED6125234.1"/>
    <property type="molecule type" value="Genomic_DNA"/>
</dbReference>